<dbReference type="EMBL" id="SWFT01000116">
    <property type="protein sequence ID" value="KAA8900121.1"/>
    <property type="molecule type" value="Genomic_DNA"/>
</dbReference>
<dbReference type="VEuPathDB" id="FungiDB:DIURU_003937"/>
<name>A0A642UJE8_DIURU</name>
<dbReference type="AlphaFoldDB" id="A0A642UJE8"/>
<dbReference type="GeneID" id="54782588"/>
<proteinExistence type="predicted"/>
<dbReference type="RefSeq" id="XP_034011260.1">
    <property type="nucleotide sequence ID" value="XM_034156754.1"/>
</dbReference>
<dbReference type="Proteomes" id="UP000449547">
    <property type="component" value="Unassembled WGS sequence"/>
</dbReference>
<evidence type="ECO:0000313" key="1">
    <source>
        <dbReference type="EMBL" id="KAA8900121.1"/>
    </source>
</evidence>
<sequence>MFNHEQKYINYTLIDMFKVLDLDSDEPVFTISILKAHMMRLVLALITPFVFLAHQWNKFWSNVEFYFNAILWMSNDDVSCCARQPTKSGVFAWLNNILGYYVNYIWVIPRNIHKIYAAKKDPRGLKNLQYVMPQLNASSVACVFEYPMVDLKKPADSPKPYLDADKRYVEPSKEELEEAEQLHVMYKEEFDKRRNVETVKYLRHVGKLVTWMCLNSSVTELVIYERTGTLGKSVDEIKEAVLIGLSQMICFCDSFEMQDLSRLVPKIVVDIDGEQHDVSAQYPMIGLVDVKPSKEFIVKFVDENSDHDTLKPSELIMIMSPETKLFGYSSCAEYGDHDVTISNCVDFSFGSVVKAILLFHMNGGGRGRL</sequence>
<protein>
    <submittedName>
        <fullName evidence="1">Uncharacterized protein</fullName>
    </submittedName>
</protein>
<reference evidence="1 2" key="1">
    <citation type="submission" date="2019-07" db="EMBL/GenBank/DDBJ databases">
        <title>Genome assembly of two rare yeast pathogens: Diutina rugosa and Trichomonascus ciferrii.</title>
        <authorList>
            <person name="Mixao V."/>
            <person name="Saus E."/>
            <person name="Hansen A."/>
            <person name="Lass-Flor C."/>
            <person name="Gabaldon T."/>
        </authorList>
    </citation>
    <scope>NUCLEOTIDE SEQUENCE [LARGE SCALE GENOMIC DNA]</scope>
    <source>
        <strain evidence="1 2">CBS 613</strain>
    </source>
</reference>
<gene>
    <name evidence="1" type="ORF">DIURU_003937</name>
</gene>
<keyword evidence="2" id="KW-1185">Reference proteome</keyword>
<organism evidence="1 2">
    <name type="scientific">Diutina rugosa</name>
    <name type="common">Yeast</name>
    <name type="synonym">Candida rugosa</name>
    <dbReference type="NCBI Taxonomy" id="5481"/>
    <lineage>
        <taxon>Eukaryota</taxon>
        <taxon>Fungi</taxon>
        <taxon>Dikarya</taxon>
        <taxon>Ascomycota</taxon>
        <taxon>Saccharomycotina</taxon>
        <taxon>Pichiomycetes</taxon>
        <taxon>Debaryomycetaceae</taxon>
        <taxon>Diutina</taxon>
    </lineage>
</organism>
<accession>A0A642UJE8</accession>
<comment type="caution">
    <text evidence="1">The sequence shown here is derived from an EMBL/GenBank/DDBJ whole genome shotgun (WGS) entry which is preliminary data.</text>
</comment>
<evidence type="ECO:0000313" key="2">
    <source>
        <dbReference type="Proteomes" id="UP000449547"/>
    </source>
</evidence>